<evidence type="ECO:0000313" key="3">
    <source>
        <dbReference type="Proteomes" id="UP001205861"/>
    </source>
</evidence>
<dbReference type="RefSeq" id="WP_258858358.1">
    <property type="nucleotide sequence ID" value="NZ_JANUGV010000009.1"/>
</dbReference>
<accession>A0ABT2BQN4</accession>
<feature type="transmembrane region" description="Helical" evidence="1">
    <location>
        <begin position="47"/>
        <end position="71"/>
    </location>
</feature>
<dbReference type="EMBL" id="JANUGV010000009">
    <property type="protein sequence ID" value="MCS0610821.1"/>
    <property type="molecule type" value="Genomic_DNA"/>
</dbReference>
<dbReference type="NCBIfam" id="TIGR02226">
    <property type="entry name" value="two_anch"/>
    <property type="match status" value="1"/>
</dbReference>
<keyword evidence="1" id="KW-0812">Transmembrane</keyword>
<keyword evidence="1" id="KW-0472">Membrane</keyword>
<reference evidence="2 3" key="1">
    <citation type="submission" date="2022-08" db="EMBL/GenBank/DDBJ databases">
        <title>Reclassification of Massilia species as members of the genera Telluria, Duganella, Pseudoduganella, Mokoshia gen. nov. and Zemynaea gen. nov. using orthogonal and non-orthogonal genome-based approaches.</title>
        <authorList>
            <person name="Bowman J.P."/>
        </authorList>
    </citation>
    <scope>NUCLEOTIDE SEQUENCE [LARGE SCALE GENOMIC DNA]</scope>
    <source>
        <strain evidence="2 3">JCM 31607</strain>
    </source>
</reference>
<keyword evidence="3" id="KW-1185">Reference proteome</keyword>
<name>A0ABT2BQN4_9BURK</name>
<comment type="caution">
    <text evidence="2">The sequence shown here is derived from an EMBL/GenBank/DDBJ whole genome shotgun (WGS) entry which is preliminary data.</text>
</comment>
<dbReference type="Proteomes" id="UP001205861">
    <property type="component" value="Unassembled WGS sequence"/>
</dbReference>
<dbReference type="InterPro" id="IPR011933">
    <property type="entry name" value="Double_TM_dom"/>
</dbReference>
<evidence type="ECO:0000256" key="1">
    <source>
        <dbReference type="SAM" id="Phobius"/>
    </source>
</evidence>
<gene>
    <name evidence="2" type="ORF">NX773_21860</name>
</gene>
<keyword evidence="1" id="KW-1133">Transmembrane helix</keyword>
<organism evidence="2 3">
    <name type="scientific">Massilia solisilvae</name>
    <dbReference type="NCBI Taxonomy" id="1811225"/>
    <lineage>
        <taxon>Bacteria</taxon>
        <taxon>Pseudomonadati</taxon>
        <taxon>Pseudomonadota</taxon>
        <taxon>Betaproteobacteria</taxon>
        <taxon>Burkholderiales</taxon>
        <taxon>Oxalobacteraceae</taxon>
        <taxon>Telluria group</taxon>
        <taxon>Massilia</taxon>
    </lineage>
</organism>
<proteinExistence type="predicted"/>
<protein>
    <recommendedName>
        <fullName evidence="4">Aerotolerance regulator N-terminal domain-containing protein</fullName>
    </recommendedName>
</protein>
<sequence>MNSLWWLALPVLLLPVWWHRQKREQTRTLPLASARFVPRIEPNQVRVWRWVDVLLLVVRCLLLAAVVAWLADPVLPWRPDTVVVVKGTDAAWAEKQVAAAGLKDPQRIELPAAQVLEWVRRHQREWQIDARVLVLGDVPMPASLPGFRHRVQLVTARVAAQGAVRHVAIVSERAQEWRRLFAALDGADRYVIDSEPSAKADLIIWDVPHAPGAGLRAPLWWVADASAFPELRDARQVDGMRYADSTSRGRLWSSAAWPPKDADSARRLFETWQRMHFAPAPYTAPSQTIETRRVWRPDEAEGELRSMLAWLIVALFAVERILTHARRR</sequence>
<evidence type="ECO:0008006" key="4">
    <source>
        <dbReference type="Google" id="ProtNLM"/>
    </source>
</evidence>
<evidence type="ECO:0000313" key="2">
    <source>
        <dbReference type="EMBL" id="MCS0610821.1"/>
    </source>
</evidence>